<feature type="region of interest" description="Disordered" evidence="2">
    <location>
        <begin position="1089"/>
        <end position="1128"/>
    </location>
</feature>
<comment type="cofactor">
    <cofactor evidence="1">
        <name>Mg(2+)</name>
        <dbReference type="ChEBI" id="CHEBI:18420"/>
    </cofactor>
</comment>
<dbReference type="GO" id="GO:0043139">
    <property type="term" value="F:5'-3' DNA helicase activity"/>
    <property type="evidence" value="ECO:0007669"/>
    <property type="project" value="UniProtKB-EC"/>
</dbReference>
<evidence type="ECO:0000313" key="7">
    <source>
        <dbReference type="Proteomes" id="UP000289152"/>
    </source>
</evidence>
<dbReference type="PANTHER" id="PTHR47642">
    <property type="entry name" value="ATP-DEPENDENT DNA HELICASE"/>
    <property type="match status" value="1"/>
</dbReference>
<evidence type="ECO:0000256" key="1">
    <source>
        <dbReference type="RuleBase" id="RU363044"/>
    </source>
</evidence>
<evidence type="ECO:0000259" key="3">
    <source>
        <dbReference type="Pfam" id="PF05970"/>
    </source>
</evidence>
<dbReference type="OrthoDB" id="2869144at2759"/>
<name>A0A4Q1BT00_TREME</name>
<dbReference type="InterPro" id="IPR046700">
    <property type="entry name" value="DUF6570"/>
</dbReference>
<feature type="domain" description="DUF6570" evidence="5">
    <location>
        <begin position="302"/>
        <end position="411"/>
    </location>
</feature>
<keyword evidence="1" id="KW-0067">ATP-binding</keyword>
<dbReference type="GO" id="GO:0000723">
    <property type="term" value="P:telomere maintenance"/>
    <property type="evidence" value="ECO:0007669"/>
    <property type="project" value="InterPro"/>
</dbReference>
<sequence>MLFDRSHFRKASTGRQSVEFYKRCCYCRNASPVPLATPSSQHGEIKCNTCGEILSTPHFRGARGRPVRTCVACRDGDTGVLTPRSARSQPRRRLNPSSSSDPDSPPTSPTPTRARRALSNNQRPQRHRQPPRRPDQSPPHPAVPPPPPRRRVNLHIGQKRCNLCKCWKSAAEYHDGKLGCAQCLARRREYYHRRQPPPLPSTTLPTQSSYPQPPISPILGEQDTLTISDEAKTLIDNFYAALDEETLEECSICKERWFGLGVIEGVCCRCRKDPHRWGASNCLDPGPSLQKICSARGLAIPETPTSVEEMLLSRVHVQLQTWKVNGNQRKYSGHTCLFSRDNDSLFTRLPLLPSQLDVLVIKPKQTTANSQDTFASRPEFQVQRARVLANLLALKAVHPSYRDIIVDDNALAALPESGSVFDQLRSTTLEDEMELELPPDALDVEGTAGDDSEENSGVVSEGMVPVVDRIRTEVEQIREGLGLVGGDEGEPSTLQAQTSISVTNNVDSIFLTAPPVGCSPLNEHDRSRFLLIEAFPFLFPTGKADLHAPRPQDIKPGEYFRHLLRYSDGRFAGHNRFRYYAFNCLLRWQARSLSTFYISRNKEDAEFDAAAIQELSRDDAKTLAKRVRRYAATLTGTPPYWAARSRELQAMIRQLGTPHAFITHSAADLQWPDLHRHMPSQPSLDATEQQRQKVNRQNVNDNPALAAWWFYRRWSLFFRTVLQPLLGVKDWWYRFEWQHRGSSHVHGLIWLSKAPDIGLLNPADPTTVEDFLCFWKKHVTAVNPNPDHPPATIHPSSLSAHQLSFKHSDLAQLLNRVQRHTRCSTYCLRRPKGSPPGTALVCRFKYPKALQNEDELVYGQSGTVNFNLKRNDPLLNPYHPVLAQAWRANTDFSPCTDGKAVATYIAKYASKTEPRSAALGDVLQGVSAHLEEDAPGRVVYQKLLSKIVTERDYSAQEVCHALLDCHMYGASREFKSLSLLEQQDWHVHMVGEEEEPTAEKDWREKYKSRPEDLEAVCLYDWFLWYWQKRDRTFGKRRQERIVQLWPAYHPGPEGSSEYEEWCRAKVLLHHAFRQESDLRQDLESWSGSYAKCQEDHPDGHKDTLPRRAAGQPTSQSTDSEFSEDISDDERELEDFEIMCLEGGGRDNEHEVITRLGRRDMDLQKDWLIHGRIWGDKGMSQRMTYIQEEQKKVRGLHHILRPPISLACLNPSQDLVLQKIIRHATLSLTGNSLPPVLLNIDGTAGTGKSFLIDAISQELTRLQHWYLPALPEESLIRRIAPTGVAAFNIGGQTYHSALSLAADTKNFSSDISSTRLASLQEGWKDVRYMILDEKSMIGRMALGRIDERLRLIFPGQSHLPFGGLSVLLVGDFGQLPPVGDTPLYVTGWRPGRSRRIDLSNMGRNGYLAFKESITLSEVMRQAGSDPTSLAFKQTLANLRACEPSAADYDLLSTRFWHCLSTEEQNTFGKSTYLCTKKDTVEEINLNSLLQARQPVLRISARNTGPGSRDASEDQAEGLPKTLFLMEGAKVMITRNVWTKQGLTNGTTGTIAAIGFAPGSEPGTDVPTVVMVEVPLYTGPTEWHSPTGVPLVPIVPITSTWESSNGQRCTRQQLPLRLAFALTIHKSQGMTLERVCIDLGTREFSRGLTFVGISRVKTLSGLAFRPGFSMTRLEGITGRRRGRRDGMLDAAKEDEVRRQNMGNMEVTSSPNPSQVSLITPADPSPR</sequence>
<dbReference type="PANTHER" id="PTHR47642:SF6">
    <property type="entry name" value="ATP-DEPENDENT DNA HELICASE"/>
    <property type="match status" value="1"/>
</dbReference>
<evidence type="ECO:0000259" key="5">
    <source>
        <dbReference type="Pfam" id="PF20209"/>
    </source>
</evidence>
<dbReference type="EMBL" id="SDIL01000011">
    <property type="protein sequence ID" value="RXK41116.1"/>
    <property type="molecule type" value="Genomic_DNA"/>
</dbReference>
<dbReference type="InterPro" id="IPR025476">
    <property type="entry name" value="Helitron_helicase-like"/>
</dbReference>
<dbReference type="SUPFAM" id="SSF52540">
    <property type="entry name" value="P-loop containing nucleoside triphosphate hydrolases"/>
    <property type="match status" value="2"/>
</dbReference>
<dbReference type="InterPro" id="IPR027417">
    <property type="entry name" value="P-loop_NTPase"/>
</dbReference>
<gene>
    <name evidence="6" type="ORF">M231_01519</name>
</gene>
<evidence type="ECO:0000313" key="6">
    <source>
        <dbReference type="EMBL" id="RXK41116.1"/>
    </source>
</evidence>
<dbReference type="CDD" id="cd18809">
    <property type="entry name" value="SF1_C_RecD"/>
    <property type="match status" value="1"/>
</dbReference>
<keyword evidence="1" id="KW-0347">Helicase</keyword>
<keyword evidence="1" id="KW-0234">DNA repair</keyword>
<dbReference type="VEuPathDB" id="FungiDB:TREMEDRAFT_63596"/>
<feature type="compositionally biased region" description="Low complexity" evidence="2">
    <location>
        <begin position="201"/>
        <end position="210"/>
    </location>
</feature>
<dbReference type="Proteomes" id="UP000289152">
    <property type="component" value="Unassembled WGS sequence"/>
</dbReference>
<proteinExistence type="inferred from homology"/>
<feature type="compositionally biased region" description="Pro residues" evidence="2">
    <location>
        <begin position="136"/>
        <end position="147"/>
    </location>
</feature>
<dbReference type="VEuPathDB" id="FungiDB:TREMEDRAFT_65159"/>
<feature type="compositionally biased region" description="Polar residues" evidence="2">
    <location>
        <begin position="1698"/>
        <end position="1715"/>
    </location>
</feature>
<feature type="compositionally biased region" description="Basic and acidic residues" evidence="2">
    <location>
        <begin position="1092"/>
        <end position="1105"/>
    </location>
</feature>
<dbReference type="STRING" id="5217.A0A4Q1BT00"/>
<dbReference type="Gene3D" id="3.40.50.300">
    <property type="entry name" value="P-loop containing nucleotide triphosphate hydrolases"/>
    <property type="match status" value="2"/>
</dbReference>
<dbReference type="Pfam" id="PF14214">
    <property type="entry name" value="Helitron_like_N"/>
    <property type="match status" value="1"/>
</dbReference>
<keyword evidence="1" id="KW-0378">Hydrolase</keyword>
<dbReference type="InParanoid" id="A0A4Q1BT00"/>
<dbReference type="Pfam" id="PF05970">
    <property type="entry name" value="PIF1"/>
    <property type="match status" value="1"/>
</dbReference>
<evidence type="ECO:0000256" key="2">
    <source>
        <dbReference type="SAM" id="MobiDB-lite"/>
    </source>
</evidence>
<dbReference type="GO" id="GO:0005524">
    <property type="term" value="F:ATP binding"/>
    <property type="evidence" value="ECO:0007669"/>
    <property type="project" value="UniProtKB-KW"/>
</dbReference>
<dbReference type="Pfam" id="PF20209">
    <property type="entry name" value="DUF6570"/>
    <property type="match status" value="1"/>
</dbReference>
<keyword evidence="1" id="KW-0547">Nucleotide-binding</keyword>
<dbReference type="InterPro" id="IPR051055">
    <property type="entry name" value="PIF1_helicase"/>
</dbReference>
<feature type="region of interest" description="Disordered" evidence="2">
    <location>
        <begin position="1696"/>
        <end position="1724"/>
    </location>
</feature>
<feature type="region of interest" description="Disordered" evidence="2">
    <location>
        <begin position="78"/>
        <end position="153"/>
    </location>
</feature>
<dbReference type="VEuPathDB" id="FungiDB:TREMEDRAFT_62696"/>
<dbReference type="GO" id="GO:0006281">
    <property type="term" value="P:DNA repair"/>
    <property type="evidence" value="ECO:0007669"/>
    <property type="project" value="UniProtKB-KW"/>
</dbReference>
<comment type="caution">
    <text evidence="6">The sequence shown here is derived from an EMBL/GenBank/DDBJ whole genome shotgun (WGS) entry which is preliminary data.</text>
</comment>
<feature type="domain" description="DNA helicase Pif1-like DEAD-box helicase" evidence="3">
    <location>
        <begin position="1207"/>
        <end position="1422"/>
    </location>
</feature>
<keyword evidence="1" id="KW-0227">DNA damage</keyword>
<dbReference type="GO" id="GO:0006310">
    <property type="term" value="P:DNA recombination"/>
    <property type="evidence" value="ECO:0007669"/>
    <property type="project" value="UniProtKB-KW"/>
</dbReference>
<comment type="similarity">
    <text evidence="1">Belongs to the helicase family.</text>
</comment>
<reference evidence="6 7" key="1">
    <citation type="submission" date="2016-06" db="EMBL/GenBank/DDBJ databases">
        <title>Evolution of pathogenesis and genome organization in the Tremellales.</title>
        <authorList>
            <person name="Cuomo C."/>
            <person name="Litvintseva A."/>
            <person name="Heitman J."/>
            <person name="Chen Y."/>
            <person name="Sun S."/>
            <person name="Springer D."/>
            <person name="Dromer F."/>
            <person name="Young S."/>
            <person name="Zeng Q."/>
            <person name="Chapman S."/>
            <person name="Gujja S."/>
            <person name="Saif S."/>
            <person name="Birren B."/>
        </authorList>
    </citation>
    <scope>NUCLEOTIDE SEQUENCE [LARGE SCALE GENOMIC DNA]</scope>
    <source>
        <strain evidence="6 7">ATCC 28783</strain>
    </source>
</reference>
<evidence type="ECO:0000259" key="4">
    <source>
        <dbReference type="Pfam" id="PF14214"/>
    </source>
</evidence>
<accession>A0A4Q1BT00</accession>
<keyword evidence="1" id="KW-0233">DNA recombination</keyword>
<comment type="catalytic activity">
    <reaction evidence="1">
        <text>ATP + H2O = ADP + phosphate + H(+)</text>
        <dbReference type="Rhea" id="RHEA:13065"/>
        <dbReference type="ChEBI" id="CHEBI:15377"/>
        <dbReference type="ChEBI" id="CHEBI:15378"/>
        <dbReference type="ChEBI" id="CHEBI:30616"/>
        <dbReference type="ChEBI" id="CHEBI:43474"/>
        <dbReference type="ChEBI" id="CHEBI:456216"/>
        <dbReference type="EC" id="5.6.2.3"/>
    </reaction>
</comment>
<dbReference type="GO" id="GO:0016887">
    <property type="term" value="F:ATP hydrolysis activity"/>
    <property type="evidence" value="ECO:0007669"/>
    <property type="project" value="RHEA"/>
</dbReference>
<feature type="region of interest" description="Disordered" evidence="2">
    <location>
        <begin position="194"/>
        <end position="217"/>
    </location>
</feature>
<protein>
    <recommendedName>
        <fullName evidence="1">ATP-dependent DNA helicase</fullName>
        <ecNumber evidence="1">5.6.2.3</ecNumber>
    </recommendedName>
</protein>
<keyword evidence="7" id="KW-1185">Reference proteome</keyword>
<dbReference type="InterPro" id="IPR010285">
    <property type="entry name" value="DNA_helicase_pif1-like_DEAD"/>
</dbReference>
<feature type="domain" description="Helitron helicase-like" evidence="4">
    <location>
        <begin position="559"/>
        <end position="749"/>
    </location>
</feature>
<organism evidence="6 7">
    <name type="scientific">Tremella mesenterica</name>
    <name type="common">Jelly fungus</name>
    <dbReference type="NCBI Taxonomy" id="5217"/>
    <lineage>
        <taxon>Eukaryota</taxon>
        <taxon>Fungi</taxon>
        <taxon>Dikarya</taxon>
        <taxon>Basidiomycota</taxon>
        <taxon>Agaricomycotina</taxon>
        <taxon>Tremellomycetes</taxon>
        <taxon>Tremellales</taxon>
        <taxon>Tremellaceae</taxon>
        <taxon>Tremella</taxon>
    </lineage>
</organism>
<dbReference type="EC" id="5.6.2.3" evidence="1"/>